<gene>
    <name evidence="5" type="ORF">N473_24240</name>
</gene>
<accession>A0A167J5T8</accession>
<evidence type="ECO:0000259" key="4">
    <source>
        <dbReference type="Pfam" id="PF00144"/>
    </source>
</evidence>
<keyword evidence="2" id="KW-0472">Membrane</keyword>
<dbReference type="RefSeq" id="WP_063369237.1">
    <property type="nucleotide sequence ID" value="NZ_AUYC01000043.1"/>
</dbReference>
<evidence type="ECO:0000313" key="6">
    <source>
        <dbReference type="Proteomes" id="UP000076486"/>
    </source>
</evidence>
<dbReference type="Gene3D" id="3.40.710.10">
    <property type="entry name" value="DD-peptidase/beta-lactamase superfamily"/>
    <property type="match status" value="1"/>
</dbReference>
<dbReference type="Proteomes" id="UP000076486">
    <property type="component" value="Unassembled WGS sequence"/>
</dbReference>
<evidence type="ECO:0000256" key="3">
    <source>
        <dbReference type="SAM" id="SignalP"/>
    </source>
</evidence>
<comment type="caution">
    <text evidence="5">The sequence shown here is derived from an EMBL/GenBank/DDBJ whole genome shotgun (WGS) entry which is preliminary data.</text>
</comment>
<name>A0A167J5T8_9GAMM</name>
<evidence type="ECO:0000256" key="1">
    <source>
        <dbReference type="ARBA" id="ARBA00004370"/>
    </source>
</evidence>
<keyword evidence="3" id="KW-0732">Signal</keyword>
<evidence type="ECO:0000313" key="5">
    <source>
        <dbReference type="EMBL" id="KZN60498.1"/>
    </source>
</evidence>
<dbReference type="GO" id="GO:0016020">
    <property type="term" value="C:membrane"/>
    <property type="evidence" value="ECO:0007669"/>
    <property type="project" value="UniProtKB-SubCell"/>
</dbReference>
<feature type="chain" id="PRO_5007888646" description="Beta-lactamase-related domain-containing protein" evidence="3">
    <location>
        <begin position="26"/>
        <end position="469"/>
    </location>
</feature>
<evidence type="ECO:0000256" key="2">
    <source>
        <dbReference type="ARBA" id="ARBA00023136"/>
    </source>
</evidence>
<dbReference type="InterPro" id="IPR012338">
    <property type="entry name" value="Beta-lactam/transpept-like"/>
</dbReference>
<dbReference type="Pfam" id="PF00144">
    <property type="entry name" value="Beta-lactamase"/>
    <property type="match status" value="1"/>
</dbReference>
<dbReference type="InterPro" id="IPR050491">
    <property type="entry name" value="AmpC-like"/>
</dbReference>
<dbReference type="InterPro" id="IPR001466">
    <property type="entry name" value="Beta-lactam-related"/>
</dbReference>
<feature type="domain" description="Beta-lactamase-related" evidence="4">
    <location>
        <begin position="49"/>
        <end position="351"/>
    </location>
</feature>
<dbReference type="EMBL" id="AUYC01000043">
    <property type="protein sequence ID" value="KZN60498.1"/>
    <property type="molecule type" value="Genomic_DNA"/>
</dbReference>
<reference evidence="5 6" key="1">
    <citation type="submission" date="2013-07" db="EMBL/GenBank/DDBJ databases">
        <title>Comparative Genomic and Metabolomic Analysis of Twelve Strains of Pseudoalteromonas luteoviolacea.</title>
        <authorList>
            <person name="Vynne N.G."/>
            <person name="Mansson M."/>
            <person name="Gram L."/>
        </authorList>
    </citation>
    <scope>NUCLEOTIDE SEQUENCE [LARGE SCALE GENOMIC DNA]</scope>
    <source>
        <strain evidence="5 6">CPMOR-1</strain>
    </source>
</reference>
<organism evidence="5 6">
    <name type="scientific">Pseudoalteromonas luteoviolacea CPMOR-1</name>
    <dbReference type="NCBI Taxonomy" id="1365248"/>
    <lineage>
        <taxon>Bacteria</taxon>
        <taxon>Pseudomonadati</taxon>
        <taxon>Pseudomonadota</taxon>
        <taxon>Gammaproteobacteria</taxon>
        <taxon>Alteromonadales</taxon>
        <taxon>Pseudoalteromonadaceae</taxon>
        <taxon>Pseudoalteromonas</taxon>
    </lineage>
</organism>
<comment type="subcellular location">
    <subcellularLocation>
        <location evidence="1">Membrane</location>
    </subcellularLocation>
</comment>
<dbReference type="AlphaFoldDB" id="A0A167J5T8"/>
<dbReference type="PATRIC" id="fig|1365248.3.peg.3973"/>
<dbReference type="PANTHER" id="PTHR46825">
    <property type="entry name" value="D-ALANYL-D-ALANINE-CARBOXYPEPTIDASE/ENDOPEPTIDASE AMPH"/>
    <property type="match status" value="1"/>
</dbReference>
<proteinExistence type="predicted"/>
<sequence length="469" mass="52784">MQFKSIILPMALVIGQTLTVQCAFAQDPYAEPGDWDPSLRHPLFEQANDLIQGYVDLGSFTGTVFVQQGGETILHKGYGFANEVQWVKNDRRTRFAVGSIAKQFTAVAILQLMEQEKLKLTDTLEQYIPGFPNGNKITIHYMLTMQSGLAEITHLPAHWENRYTELSADEHINLVRGAQALFDPGTDFRYSNTSYLLLARIVELVSNTQYEDYLRENLFKPANMTSADVLDPTMYEHYLARGYEIFDGLVEGRPYAKNTAFGGGDLQMTAKDLYRWELALKDGRLISQATYDLMHTNHIENFGYGIGVAPLADGSPSHYFGGGGHPGFSSSNYRVQDTDTTIVVLNNRGNNKAVFMSYQLLQLSEGLAPTFAKPEISLPEQNVQRIVGNYTATNTRWPTSVELFIDEGQLHGKYTMPWAGSLPVWQYVAHSQLEFTEQYWGGFTRFEEDENGAITGFNAEGYIYVKDPE</sequence>
<dbReference type="SUPFAM" id="SSF56601">
    <property type="entry name" value="beta-lactamase/transpeptidase-like"/>
    <property type="match status" value="1"/>
</dbReference>
<feature type="signal peptide" evidence="3">
    <location>
        <begin position="1"/>
        <end position="25"/>
    </location>
</feature>
<dbReference type="PANTHER" id="PTHR46825:SF11">
    <property type="entry name" value="PENICILLIN-BINDING PROTEIN 4"/>
    <property type="match status" value="1"/>
</dbReference>
<protein>
    <recommendedName>
        <fullName evidence="4">Beta-lactamase-related domain-containing protein</fullName>
    </recommendedName>
</protein>